<dbReference type="GO" id="GO:0000287">
    <property type="term" value="F:magnesium ion binding"/>
    <property type="evidence" value="ECO:0007669"/>
    <property type="project" value="UniProtKB-UniRule"/>
</dbReference>
<comment type="similarity">
    <text evidence="7 8">Belongs to the PINc/VapC protein family.</text>
</comment>
<dbReference type="CDD" id="cd09871">
    <property type="entry name" value="PIN_MtVapC28-VapC30-like"/>
    <property type="match status" value="1"/>
</dbReference>
<evidence type="ECO:0000256" key="6">
    <source>
        <dbReference type="ARBA" id="ARBA00022842"/>
    </source>
</evidence>
<dbReference type="Proteomes" id="UP000094969">
    <property type="component" value="Chromosome"/>
</dbReference>
<keyword evidence="11" id="KW-1185">Reference proteome</keyword>
<comment type="cofactor">
    <cofactor evidence="1 8">
        <name>Mg(2+)</name>
        <dbReference type="ChEBI" id="CHEBI:18420"/>
    </cofactor>
</comment>
<feature type="binding site" evidence="8">
    <location>
        <position position="4"/>
    </location>
    <ligand>
        <name>Mg(2+)</name>
        <dbReference type="ChEBI" id="CHEBI:18420"/>
    </ligand>
</feature>
<protein>
    <recommendedName>
        <fullName evidence="8">Ribonuclease VapC</fullName>
        <shortName evidence="8">RNase VapC</shortName>
        <ecNumber evidence="8">3.1.-.-</ecNumber>
    </recommendedName>
    <alternativeName>
        <fullName evidence="8">Toxin VapC</fullName>
    </alternativeName>
</protein>
<evidence type="ECO:0000313" key="10">
    <source>
        <dbReference type="EMBL" id="AOO79921.1"/>
    </source>
</evidence>
<dbReference type="HAMAP" id="MF_00265">
    <property type="entry name" value="VapC_Nob1"/>
    <property type="match status" value="1"/>
</dbReference>
<evidence type="ECO:0000256" key="8">
    <source>
        <dbReference type="HAMAP-Rule" id="MF_00265"/>
    </source>
</evidence>
<proteinExistence type="inferred from homology"/>
<feature type="binding site" evidence="8">
    <location>
        <position position="103"/>
    </location>
    <ligand>
        <name>Mg(2+)</name>
        <dbReference type="ChEBI" id="CHEBI:18420"/>
    </ligand>
</feature>
<evidence type="ECO:0000256" key="7">
    <source>
        <dbReference type="ARBA" id="ARBA00038093"/>
    </source>
</evidence>
<feature type="domain" description="PIN" evidence="9">
    <location>
        <begin position="1"/>
        <end position="128"/>
    </location>
</feature>
<dbReference type="EMBL" id="CP017147">
    <property type="protein sequence ID" value="AOO79921.1"/>
    <property type="molecule type" value="Genomic_DNA"/>
</dbReference>
<comment type="function">
    <text evidence="8">Toxic component of a toxin-antitoxin (TA) system. An RNase.</text>
</comment>
<dbReference type="PANTHER" id="PTHR33653:SF1">
    <property type="entry name" value="RIBONUCLEASE VAPC2"/>
    <property type="match status" value="1"/>
</dbReference>
<evidence type="ECO:0000256" key="5">
    <source>
        <dbReference type="ARBA" id="ARBA00022801"/>
    </source>
</evidence>
<dbReference type="PANTHER" id="PTHR33653">
    <property type="entry name" value="RIBONUCLEASE VAPC2"/>
    <property type="match status" value="1"/>
</dbReference>
<dbReference type="STRING" id="1526658.BHK69_04990"/>
<dbReference type="SUPFAM" id="SSF88723">
    <property type="entry name" value="PIN domain-like"/>
    <property type="match status" value="1"/>
</dbReference>
<keyword evidence="2 8" id="KW-1277">Toxin-antitoxin system</keyword>
<organism evidence="10 11">
    <name type="scientific">Bosea vaviloviae</name>
    <dbReference type="NCBI Taxonomy" id="1526658"/>
    <lineage>
        <taxon>Bacteria</taxon>
        <taxon>Pseudomonadati</taxon>
        <taxon>Pseudomonadota</taxon>
        <taxon>Alphaproteobacteria</taxon>
        <taxon>Hyphomicrobiales</taxon>
        <taxon>Boseaceae</taxon>
        <taxon>Bosea</taxon>
    </lineage>
</organism>
<dbReference type="InterPro" id="IPR050556">
    <property type="entry name" value="Type_II_TA_system_RNase"/>
</dbReference>
<accession>A0A1D7TXS2</accession>
<dbReference type="GO" id="GO:0090729">
    <property type="term" value="F:toxin activity"/>
    <property type="evidence" value="ECO:0007669"/>
    <property type="project" value="UniProtKB-KW"/>
</dbReference>
<evidence type="ECO:0000256" key="3">
    <source>
        <dbReference type="ARBA" id="ARBA00022722"/>
    </source>
</evidence>
<dbReference type="InterPro" id="IPR022907">
    <property type="entry name" value="VapC_family"/>
</dbReference>
<dbReference type="KEGG" id="bvv:BHK69_04990"/>
<evidence type="ECO:0000256" key="4">
    <source>
        <dbReference type="ARBA" id="ARBA00022723"/>
    </source>
</evidence>
<evidence type="ECO:0000259" key="9">
    <source>
        <dbReference type="Pfam" id="PF01850"/>
    </source>
</evidence>
<evidence type="ECO:0000313" key="11">
    <source>
        <dbReference type="Proteomes" id="UP000094969"/>
    </source>
</evidence>
<dbReference type="GO" id="GO:0004540">
    <property type="term" value="F:RNA nuclease activity"/>
    <property type="evidence" value="ECO:0007669"/>
    <property type="project" value="InterPro"/>
</dbReference>
<keyword evidence="6 8" id="KW-0460">Magnesium</keyword>
<dbReference type="InterPro" id="IPR029060">
    <property type="entry name" value="PIN-like_dom_sf"/>
</dbReference>
<evidence type="ECO:0000256" key="2">
    <source>
        <dbReference type="ARBA" id="ARBA00022649"/>
    </source>
</evidence>
<dbReference type="OrthoDB" id="32625at2"/>
<sequence>MFVDTSVIVAILADEPEADGFALKLSAAPHRYTSGLVILEAAMRLSSLLRVDPIEAEIRIQQVLEEARISIVPINGSIAKKAAAAFAAFGKGRGHPAQLNLADCMSYACAQAYRVPLLFKGNDFSQTDIQVA</sequence>
<evidence type="ECO:0000256" key="1">
    <source>
        <dbReference type="ARBA" id="ARBA00001946"/>
    </source>
</evidence>
<gene>
    <name evidence="8" type="primary">vapC</name>
    <name evidence="10" type="ORF">BHK69_04990</name>
</gene>
<keyword evidence="8" id="KW-0800">Toxin</keyword>
<keyword evidence="4 8" id="KW-0479">Metal-binding</keyword>
<dbReference type="GO" id="GO:0016787">
    <property type="term" value="F:hydrolase activity"/>
    <property type="evidence" value="ECO:0007669"/>
    <property type="project" value="UniProtKB-KW"/>
</dbReference>
<dbReference type="Gene3D" id="3.40.50.1010">
    <property type="entry name" value="5'-nuclease"/>
    <property type="match status" value="1"/>
</dbReference>
<dbReference type="InterPro" id="IPR002716">
    <property type="entry name" value="PIN_dom"/>
</dbReference>
<dbReference type="AlphaFoldDB" id="A0A1D7TXS2"/>
<dbReference type="Pfam" id="PF01850">
    <property type="entry name" value="PIN"/>
    <property type="match status" value="1"/>
</dbReference>
<reference evidence="10 11" key="1">
    <citation type="journal article" date="2015" name="Antonie Van Leeuwenhoek">
        <title>Bosea vaviloviae sp. nov., a new species of slow-growing rhizobia isolated from nodules of the relict species Vavilovia formosa (Stev.) Fed.</title>
        <authorList>
            <person name="Safronova V.I."/>
            <person name="Kuznetsova I.G."/>
            <person name="Sazanova A.L."/>
            <person name="Kimeklis A.K."/>
            <person name="Belimov A.A."/>
            <person name="Andronov E.E."/>
            <person name="Pinaev A.G."/>
            <person name="Chizhevskaya E.P."/>
            <person name="Pukhaev A.R."/>
            <person name="Popov K.P."/>
            <person name="Willems A."/>
            <person name="Tikhonovich I.A."/>
        </authorList>
    </citation>
    <scope>NUCLEOTIDE SEQUENCE [LARGE SCALE GENOMIC DNA]</scope>
    <source>
        <strain evidence="10 11">Vaf18</strain>
    </source>
</reference>
<keyword evidence="3 8" id="KW-0540">Nuclease</keyword>
<dbReference type="RefSeq" id="WP_069689143.1">
    <property type="nucleotide sequence ID" value="NZ_CP017147.1"/>
</dbReference>
<name>A0A1D7TXS2_9HYPH</name>
<keyword evidence="5 8" id="KW-0378">Hydrolase</keyword>
<dbReference type="EC" id="3.1.-.-" evidence="8"/>